<evidence type="ECO:0000313" key="3">
    <source>
        <dbReference type="Proteomes" id="UP000439903"/>
    </source>
</evidence>
<feature type="region of interest" description="Disordered" evidence="1">
    <location>
        <begin position="1"/>
        <end position="155"/>
    </location>
</feature>
<name>A0A8H3X2B3_GIGMA</name>
<evidence type="ECO:0000256" key="1">
    <source>
        <dbReference type="SAM" id="MobiDB-lite"/>
    </source>
</evidence>
<feature type="compositionally biased region" description="Polar residues" evidence="1">
    <location>
        <begin position="100"/>
        <end position="120"/>
    </location>
</feature>
<dbReference type="AlphaFoldDB" id="A0A8H3X2B3"/>
<feature type="compositionally biased region" description="Basic and acidic residues" evidence="1">
    <location>
        <begin position="121"/>
        <end position="134"/>
    </location>
</feature>
<accession>A0A8H3X2B3</accession>
<sequence>MLAEESNDREYSTKEGVVKDPLYEEIVKHGDEAYEPPKEPEESSEPEITADPATKSPPELRPSTLATRDAKGLYEEQENEGGIPVTGGAVSDDTDIDASKQLSSLVAASHRQSSNVASKKQSAEKASELHEKITGDPLEINETGEVLTGTRISSG</sequence>
<organism evidence="2 3">
    <name type="scientific">Gigaspora margarita</name>
    <dbReference type="NCBI Taxonomy" id="4874"/>
    <lineage>
        <taxon>Eukaryota</taxon>
        <taxon>Fungi</taxon>
        <taxon>Fungi incertae sedis</taxon>
        <taxon>Mucoromycota</taxon>
        <taxon>Glomeromycotina</taxon>
        <taxon>Glomeromycetes</taxon>
        <taxon>Diversisporales</taxon>
        <taxon>Gigasporaceae</taxon>
        <taxon>Gigaspora</taxon>
    </lineage>
</organism>
<keyword evidence="3" id="KW-1185">Reference proteome</keyword>
<dbReference type="EMBL" id="WTPW01001999">
    <property type="protein sequence ID" value="KAF0403434.1"/>
    <property type="molecule type" value="Genomic_DNA"/>
</dbReference>
<reference evidence="2 3" key="1">
    <citation type="journal article" date="2019" name="Environ. Microbiol.">
        <title>At the nexus of three kingdoms: the genome of the mycorrhizal fungus Gigaspora margarita provides insights into plant, endobacterial and fungal interactions.</title>
        <authorList>
            <person name="Venice F."/>
            <person name="Ghignone S."/>
            <person name="Salvioli di Fossalunga A."/>
            <person name="Amselem J."/>
            <person name="Novero M."/>
            <person name="Xianan X."/>
            <person name="Sedzielewska Toro K."/>
            <person name="Morin E."/>
            <person name="Lipzen A."/>
            <person name="Grigoriev I.V."/>
            <person name="Henrissat B."/>
            <person name="Martin F.M."/>
            <person name="Bonfante P."/>
        </authorList>
    </citation>
    <scope>NUCLEOTIDE SEQUENCE [LARGE SCALE GENOMIC DNA]</scope>
    <source>
        <strain evidence="2 3">BEG34</strain>
    </source>
</reference>
<proteinExistence type="predicted"/>
<dbReference type="Proteomes" id="UP000439903">
    <property type="component" value="Unassembled WGS sequence"/>
</dbReference>
<protein>
    <submittedName>
        <fullName evidence="2">Uncharacterized protein</fullName>
    </submittedName>
</protein>
<dbReference type="OrthoDB" id="2144121at2759"/>
<feature type="compositionally biased region" description="Basic and acidic residues" evidence="1">
    <location>
        <begin position="1"/>
        <end position="41"/>
    </location>
</feature>
<gene>
    <name evidence="2" type="ORF">F8M41_009243</name>
</gene>
<evidence type="ECO:0000313" key="2">
    <source>
        <dbReference type="EMBL" id="KAF0403434.1"/>
    </source>
</evidence>
<comment type="caution">
    <text evidence="2">The sequence shown here is derived from an EMBL/GenBank/DDBJ whole genome shotgun (WGS) entry which is preliminary data.</text>
</comment>